<dbReference type="PhylomeDB" id="B3RWB7"/>
<dbReference type="AlphaFoldDB" id="B3RWB7"/>
<evidence type="ECO:0000313" key="5">
    <source>
        <dbReference type="EMBL" id="EDV24669.1"/>
    </source>
</evidence>
<dbReference type="EMBL" id="DS985245">
    <property type="protein sequence ID" value="EDV24669.1"/>
    <property type="molecule type" value="Genomic_DNA"/>
</dbReference>
<dbReference type="RefSeq" id="XP_002112559.1">
    <property type="nucleotide sequence ID" value="XM_002112523.1"/>
</dbReference>
<feature type="region of interest" description="Disordered" evidence="2">
    <location>
        <begin position="18"/>
        <end position="48"/>
    </location>
</feature>
<evidence type="ECO:0000256" key="3">
    <source>
        <dbReference type="SAM" id="Phobius"/>
    </source>
</evidence>
<keyword evidence="6" id="KW-1185">Reference proteome</keyword>
<feature type="domain" description="V-SNARE coiled-coil homology" evidence="4">
    <location>
        <begin position="42"/>
        <end position="105"/>
    </location>
</feature>
<keyword evidence="1" id="KW-0175">Coiled coil</keyword>
<reference evidence="5 6" key="1">
    <citation type="journal article" date="2008" name="Nature">
        <title>The Trichoplax genome and the nature of placozoans.</title>
        <authorList>
            <person name="Srivastava M."/>
            <person name="Begovic E."/>
            <person name="Chapman J."/>
            <person name="Putnam N.H."/>
            <person name="Hellsten U."/>
            <person name="Kawashima T."/>
            <person name="Kuo A."/>
            <person name="Mitros T."/>
            <person name="Salamov A."/>
            <person name="Carpenter M.L."/>
            <person name="Signorovitch A.Y."/>
            <person name="Moreno M.A."/>
            <person name="Kamm K."/>
            <person name="Grimwood J."/>
            <person name="Schmutz J."/>
            <person name="Shapiro H."/>
            <person name="Grigoriev I.V."/>
            <person name="Buss L.W."/>
            <person name="Schierwater B."/>
            <person name="Dellaporta S.L."/>
            <person name="Rokhsar D.S."/>
        </authorList>
    </citation>
    <scope>NUCLEOTIDE SEQUENCE [LARGE SCALE GENOMIC DNA]</scope>
    <source>
        <strain evidence="5 6">Grell-BS-1999</strain>
    </source>
</reference>
<protein>
    <recommendedName>
        <fullName evidence="4">V-SNARE coiled-coil homology domain-containing protein</fullName>
    </recommendedName>
</protein>
<dbReference type="PROSITE" id="PS50892">
    <property type="entry name" value="V_SNARE"/>
    <property type="match status" value="1"/>
</dbReference>
<evidence type="ECO:0000256" key="1">
    <source>
        <dbReference type="PROSITE-ProRule" id="PRU00290"/>
    </source>
</evidence>
<feature type="transmembrane region" description="Helical" evidence="3">
    <location>
        <begin position="116"/>
        <end position="135"/>
    </location>
</feature>
<organism evidence="5 6">
    <name type="scientific">Trichoplax adhaerens</name>
    <name type="common">Trichoplax reptans</name>
    <dbReference type="NCBI Taxonomy" id="10228"/>
    <lineage>
        <taxon>Eukaryota</taxon>
        <taxon>Metazoa</taxon>
        <taxon>Placozoa</taxon>
        <taxon>Uniplacotomia</taxon>
        <taxon>Trichoplacea</taxon>
        <taxon>Trichoplacidae</taxon>
        <taxon>Trichoplax</taxon>
    </lineage>
</organism>
<dbReference type="InterPro" id="IPR042855">
    <property type="entry name" value="V_SNARE_CC"/>
</dbReference>
<keyword evidence="3" id="KW-0472">Membrane</keyword>
<sequence>MVKNHIAKLIHAITKRRESSSEIRNVPVDDAREDEPNPNQPSIQDLRNNIDDTKKQLNENMAKITERNESLDNVRKRSDTVVSISSELFDTIDNVKRNEERSSKRWSLCNWNRNRLFIAIAVLIAVGVITFFTIVST</sequence>
<proteinExistence type="predicted"/>
<gene>
    <name evidence="5" type="ORF">TRIADDRAFT_56691</name>
</gene>
<keyword evidence="3" id="KW-1133">Transmembrane helix</keyword>
<dbReference type="SUPFAM" id="SSF58038">
    <property type="entry name" value="SNARE fusion complex"/>
    <property type="match status" value="1"/>
</dbReference>
<dbReference type="Proteomes" id="UP000009022">
    <property type="component" value="Unassembled WGS sequence"/>
</dbReference>
<dbReference type="CTD" id="6753772"/>
<dbReference type="KEGG" id="tad:TRIADDRAFT_56691"/>
<accession>B3RWB7</accession>
<keyword evidence="3" id="KW-0812">Transmembrane</keyword>
<dbReference type="GeneID" id="6753772"/>
<evidence type="ECO:0000313" key="6">
    <source>
        <dbReference type="Proteomes" id="UP000009022"/>
    </source>
</evidence>
<dbReference type="InParanoid" id="B3RWB7"/>
<dbReference type="Gene3D" id="1.20.5.110">
    <property type="match status" value="1"/>
</dbReference>
<dbReference type="HOGENOM" id="CLU_1867730_0_0_1"/>
<evidence type="ECO:0000259" key="4">
    <source>
        <dbReference type="PROSITE" id="PS50892"/>
    </source>
</evidence>
<name>B3RWB7_TRIAD</name>
<evidence type="ECO:0000256" key="2">
    <source>
        <dbReference type="SAM" id="MobiDB-lite"/>
    </source>
</evidence>